<feature type="compositionally biased region" description="Low complexity" evidence="1">
    <location>
        <begin position="36"/>
        <end position="52"/>
    </location>
</feature>
<feature type="compositionally biased region" description="Low complexity" evidence="1">
    <location>
        <begin position="164"/>
        <end position="179"/>
    </location>
</feature>
<dbReference type="EMBL" id="MU004432">
    <property type="protein sequence ID" value="KAF2651191.1"/>
    <property type="molecule type" value="Genomic_DNA"/>
</dbReference>
<proteinExistence type="predicted"/>
<feature type="compositionally biased region" description="Polar residues" evidence="1">
    <location>
        <begin position="200"/>
        <end position="215"/>
    </location>
</feature>
<evidence type="ECO:0000313" key="2">
    <source>
        <dbReference type="EMBL" id="KAF2651191.1"/>
    </source>
</evidence>
<keyword evidence="3" id="KW-1185">Reference proteome</keyword>
<accession>A0A6A6SW22</accession>
<organism evidence="2 3">
    <name type="scientific">Lophiostoma macrostomum CBS 122681</name>
    <dbReference type="NCBI Taxonomy" id="1314788"/>
    <lineage>
        <taxon>Eukaryota</taxon>
        <taxon>Fungi</taxon>
        <taxon>Dikarya</taxon>
        <taxon>Ascomycota</taxon>
        <taxon>Pezizomycotina</taxon>
        <taxon>Dothideomycetes</taxon>
        <taxon>Pleosporomycetidae</taxon>
        <taxon>Pleosporales</taxon>
        <taxon>Lophiostomataceae</taxon>
        <taxon>Lophiostoma</taxon>
    </lineage>
</organism>
<dbReference type="PANTHER" id="PTHR39610">
    <property type="entry name" value="BZIP DOMAIN-CONTAINING PROTEIN-RELATED"/>
    <property type="match status" value="1"/>
</dbReference>
<sequence>MPPDLNSLPPSPSPSASPLQSRMVPTSTQEAVRTMSHSPSHTPPHSLAAAAAMNAGIQHEDSRRTSSGSMRRDVERARRRSSIRMNLNLNDPTVPAPGELQMSPSNRSRPPFPHSPHHERTPSLGELHQELEYEQEGQVNRLLNMIRQQQAQISVLQANQPQQPSTSTSAVVDDSTPTSERSLSLPNHGPLVPGAIAQPRSRSPYGTMSRQSSMAGRSRDSSHTGSPALRPLSGGLAPHESNEWLPGSAMGRDEGAFYQAETQMLTRENQMLKLRIRELERQIADLNPTSAITRSPVMTSSLHSSPPVSRSNTLSNVENTPPANPGT</sequence>
<dbReference type="PANTHER" id="PTHR39610:SF2">
    <property type="entry name" value="BZIP DOMAIN-CONTAINING PROTEIN"/>
    <property type="match status" value="1"/>
</dbReference>
<reference evidence="2" key="1">
    <citation type="journal article" date="2020" name="Stud. Mycol.">
        <title>101 Dothideomycetes genomes: a test case for predicting lifestyles and emergence of pathogens.</title>
        <authorList>
            <person name="Haridas S."/>
            <person name="Albert R."/>
            <person name="Binder M."/>
            <person name="Bloem J."/>
            <person name="Labutti K."/>
            <person name="Salamov A."/>
            <person name="Andreopoulos B."/>
            <person name="Baker S."/>
            <person name="Barry K."/>
            <person name="Bills G."/>
            <person name="Bluhm B."/>
            <person name="Cannon C."/>
            <person name="Castanera R."/>
            <person name="Culley D."/>
            <person name="Daum C."/>
            <person name="Ezra D."/>
            <person name="Gonzalez J."/>
            <person name="Henrissat B."/>
            <person name="Kuo A."/>
            <person name="Liang C."/>
            <person name="Lipzen A."/>
            <person name="Lutzoni F."/>
            <person name="Magnuson J."/>
            <person name="Mondo S."/>
            <person name="Nolan M."/>
            <person name="Ohm R."/>
            <person name="Pangilinan J."/>
            <person name="Park H.-J."/>
            <person name="Ramirez L."/>
            <person name="Alfaro M."/>
            <person name="Sun H."/>
            <person name="Tritt A."/>
            <person name="Yoshinaga Y."/>
            <person name="Zwiers L.-H."/>
            <person name="Turgeon B."/>
            <person name="Goodwin S."/>
            <person name="Spatafora J."/>
            <person name="Crous P."/>
            <person name="Grigoriev I."/>
        </authorList>
    </citation>
    <scope>NUCLEOTIDE SEQUENCE</scope>
    <source>
        <strain evidence="2">CBS 122681</strain>
    </source>
</reference>
<dbReference type="Proteomes" id="UP000799324">
    <property type="component" value="Unassembled WGS sequence"/>
</dbReference>
<name>A0A6A6SW22_9PLEO</name>
<feature type="compositionally biased region" description="Pro residues" evidence="1">
    <location>
        <begin position="1"/>
        <end position="15"/>
    </location>
</feature>
<feature type="compositionally biased region" description="Polar residues" evidence="1">
    <location>
        <begin position="312"/>
        <end position="321"/>
    </location>
</feature>
<feature type="compositionally biased region" description="Basic and acidic residues" evidence="1">
    <location>
        <begin position="58"/>
        <end position="76"/>
    </location>
</feature>
<feature type="region of interest" description="Disordered" evidence="1">
    <location>
        <begin position="156"/>
        <end position="248"/>
    </location>
</feature>
<evidence type="ECO:0000256" key="1">
    <source>
        <dbReference type="SAM" id="MobiDB-lite"/>
    </source>
</evidence>
<dbReference type="OrthoDB" id="5407781at2759"/>
<evidence type="ECO:0000313" key="3">
    <source>
        <dbReference type="Proteomes" id="UP000799324"/>
    </source>
</evidence>
<protein>
    <submittedName>
        <fullName evidence="2">Uncharacterized protein</fullName>
    </submittedName>
</protein>
<feature type="region of interest" description="Disordered" evidence="1">
    <location>
        <begin position="1"/>
        <end position="122"/>
    </location>
</feature>
<feature type="compositionally biased region" description="Polar residues" evidence="1">
    <location>
        <begin position="287"/>
        <end position="299"/>
    </location>
</feature>
<dbReference type="AlphaFoldDB" id="A0A6A6SW22"/>
<feature type="compositionally biased region" description="Low complexity" evidence="1">
    <location>
        <begin position="300"/>
        <end position="311"/>
    </location>
</feature>
<feature type="region of interest" description="Disordered" evidence="1">
    <location>
        <begin position="284"/>
        <end position="327"/>
    </location>
</feature>
<gene>
    <name evidence="2" type="ORF">K491DRAFT_696662</name>
</gene>